<dbReference type="GO" id="GO:0045944">
    <property type="term" value="P:positive regulation of transcription by RNA polymerase II"/>
    <property type="evidence" value="ECO:0007669"/>
    <property type="project" value="TreeGrafter"/>
</dbReference>
<dbReference type="InterPro" id="IPR022617">
    <property type="entry name" value="Rad60/SUMO-like_dom"/>
</dbReference>
<dbReference type="CDD" id="cd01763">
    <property type="entry name" value="Ubl_SUMO_like"/>
    <property type="match status" value="2"/>
</dbReference>
<comment type="caution">
    <text evidence="5">The sequence shown here is derived from an EMBL/GenBank/DDBJ whole genome shotgun (WGS) entry which is preliminary data.</text>
</comment>
<keyword evidence="6" id="KW-1185">Reference proteome</keyword>
<dbReference type="SUPFAM" id="SSF54236">
    <property type="entry name" value="Ubiquitin-like"/>
    <property type="match status" value="2"/>
</dbReference>
<reference evidence="5" key="1">
    <citation type="submission" date="2022-03" db="EMBL/GenBank/DDBJ databases">
        <authorList>
            <person name="Lindestad O."/>
        </authorList>
    </citation>
    <scope>NUCLEOTIDE SEQUENCE</scope>
</reference>
<feature type="domain" description="Rad60/SUMO-like" evidence="4">
    <location>
        <begin position="372"/>
        <end position="442"/>
    </location>
</feature>
<name>A0A8S4S1J2_9NEOP</name>
<evidence type="ECO:0000259" key="4">
    <source>
        <dbReference type="Pfam" id="PF11976"/>
    </source>
</evidence>
<dbReference type="PANTHER" id="PTHR47187:SF1">
    <property type="entry name" value="NFATC2-INTERACTING PROTEIN"/>
    <property type="match status" value="1"/>
</dbReference>
<evidence type="ECO:0000313" key="6">
    <source>
        <dbReference type="Proteomes" id="UP000838756"/>
    </source>
</evidence>
<evidence type="ECO:0000256" key="2">
    <source>
        <dbReference type="ARBA" id="ARBA00023242"/>
    </source>
</evidence>
<proteinExistence type="predicted"/>
<comment type="subcellular location">
    <subcellularLocation>
        <location evidence="1">Nucleus</location>
    </subcellularLocation>
</comment>
<keyword evidence="2" id="KW-0539">Nucleus</keyword>
<dbReference type="InterPro" id="IPR052324">
    <property type="entry name" value="NFATC2-Int_DNA_Repair"/>
</dbReference>
<feature type="compositionally biased region" description="Basic residues" evidence="3">
    <location>
        <begin position="124"/>
        <end position="134"/>
    </location>
</feature>
<dbReference type="Gene3D" id="3.10.20.90">
    <property type="entry name" value="Phosphatidylinositol 3-kinase Catalytic Subunit, Chain A, domain 1"/>
    <property type="match status" value="2"/>
</dbReference>
<protein>
    <submittedName>
        <fullName evidence="5">Jg6540 protein</fullName>
    </submittedName>
</protein>
<sequence>MSSSDSEDGCYSNVVKNRELIREQCRMKLLANTEVAAVKCTGKTDISIINLEKKESTTSNTARVANNTTSSLIVDSIEDDFIIDEIIAKNSKPVPRSRGRKKKESVIPANATEEPVVGNTGGRGRGRVSRRGRASKTNVIDMGICNNLASAPLSNGRGRKTRSSASTSAIEDLLGALISNRGRGRKRSRVNYSPNSSVEELLQNLSPVNINGRGNTRQQSRGRGVSPLAVASPIYPTYSIGNTDEYPDMSDDVPLFSKPSTKTKHETVDLDQTVTENVDDNESLSVKVIWKSFENFKFTIRKYQNITQIFDFFAQKENVSKDKLLFMYKNKILTREDTPASIDYNIAKFIDGGVVSHSVHNIFKNKTIINGIKIKFQCQNIKKPLEIAIGNDDKLSLAMTQCAETLEVPLNKLKFEFDGDIVAGTSSPQQMGLEDGDCIDVMMLS</sequence>
<dbReference type="AlphaFoldDB" id="A0A8S4S1J2"/>
<organism evidence="5 6">
    <name type="scientific">Pararge aegeria aegeria</name>
    <dbReference type="NCBI Taxonomy" id="348720"/>
    <lineage>
        <taxon>Eukaryota</taxon>
        <taxon>Metazoa</taxon>
        <taxon>Ecdysozoa</taxon>
        <taxon>Arthropoda</taxon>
        <taxon>Hexapoda</taxon>
        <taxon>Insecta</taxon>
        <taxon>Pterygota</taxon>
        <taxon>Neoptera</taxon>
        <taxon>Endopterygota</taxon>
        <taxon>Lepidoptera</taxon>
        <taxon>Glossata</taxon>
        <taxon>Ditrysia</taxon>
        <taxon>Papilionoidea</taxon>
        <taxon>Nymphalidae</taxon>
        <taxon>Satyrinae</taxon>
        <taxon>Satyrini</taxon>
        <taxon>Parargina</taxon>
        <taxon>Pararge</taxon>
    </lineage>
</organism>
<dbReference type="Pfam" id="PF11976">
    <property type="entry name" value="Rad60-SLD"/>
    <property type="match status" value="1"/>
</dbReference>
<gene>
    <name evidence="5" type="primary">jg6540</name>
    <name evidence="5" type="ORF">PAEG_LOCUS21150</name>
</gene>
<dbReference type="GO" id="GO:0005634">
    <property type="term" value="C:nucleus"/>
    <property type="evidence" value="ECO:0007669"/>
    <property type="project" value="UniProtKB-SubCell"/>
</dbReference>
<dbReference type="Proteomes" id="UP000838756">
    <property type="component" value="Unassembled WGS sequence"/>
</dbReference>
<dbReference type="PANTHER" id="PTHR47187">
    <property type="entry name" value="NFATC2-INTERACTING PROTEIN"/>
    <property type="match status" value="1"/>
</dbReference>
<feature type="region of interest" description="Disordered" evidence="3">
    <location>
        <begin position="114"/>
        <end position="135"/>
    </location>
</feature>
<evidence type="ECO:0000313" key="5">
    <source>
        <dbReference type="EMBL" id="CAH2245621.1"/>
    </source>
</evidence>
<accession>A0A8S4S1J2</accession>
<dbReference type="EMBL" id="CAKXAJ010025908">
    <property type="protein sequence ID" value="CAH2245621.1"/>
    <property type="molecule type" value="Genomic_DNA"/>
</dbReference>
<evidence type="ECO:0000256" key="3">
    <source>
        <dbReference type="SAM" id="MobiDB-lite"/>
    </source>
</evidence>
<dbReference type="InterPro" id="IPR029071">
    <property type="entry name" value="Ubiquitin-like_domsf"/>
</dbReference>
<dbReference type="OrthoDB" id="442921at2759"/>
<evidence type="ECO:0000256" key="1">
    <source>
        <dbReference type="ARBA" id="ARBA00004123"/>
    </source>
</evidence>